<evidence type="ECO:0000313" key="3">
    <source>
        <dbReference type="EMBL" id="GBP05146.1"/>
    </source>
</evidence>
<keyword evidence="2" id="KW-1133">Transmembrane helix</keyword>
<sequence length="108" mass="12054">MKNIEDNSENCTFQAFCNGGFSYYRVSPHLGFLSQSPRKTDFLQCVDSFSDDQTSLLQPSFICGGWSTTAMDAFFFVLLPVQKGGRRRKTRYGSSEGPGTRVCPTLTD</sequence>
<evidence type="ECO:0000256" key="2">
    <source>
        <dbReference type="SAM" id="Phobius"/>
    </source>
</evidence>
<dbReference type="EMBL" id="BGZK01000016">
    <property type="protein sequence ID" value="GBP05146.1"/>
    <property type="molecule type" value="Genomic_DNA"/>
</dbReference>
<keyword evidence="2" id="KW-0472">Membrane</keyword>
<protein>
    <submittedName>
        <fullName evidence="3">Uncharacterized protein</fullName>
    </submittedName>
</protein>
<proteinExistence type="predicted"/>
<gene>
    <name evidence="3" type="ORF">EVAR_3462_1</name>
</gene>
<feature type="transmembrane region" description="Helical" evidence="2">
    <location>
        <begin position="56"/>
        <end position="81"/>
    </location>
</feature>
<comment type="caution">
    <text evidence="3">The sequence shown here is derived from an EMBL/GenBank/DDBJ whole genome shotgun (WGS) entry which is preliminary data.</text>
</comment>
<dbReference type="Proteomes" id="UP000299102">
    <property type="component" value="Unassembled WGS sequence"/>
</dbReference>
<organism evidence="3 4">
    <name type="scientific">Eumeta variegata</name>
    <name type="common">Bagworm moth</name>
    <name type="synonym">Eumeta japonica</name>
    <dbReference type="NCBI Taxonomy" id="151549"/>
    <lineage>
        <taxon>Eukaryota</taxon>
        <taxon>Metazoa</taxon>
        <taxon>Ecdysozoa</taxon>
        <taxon>Arthropoda</taxon>
        <taxon>Hexapoda</taxon>
        <taxon>Insecta</taxon>
        <taxon>Pterygota</taxon>
        <taxon>Neoptera</taxon>
        <taxon>Endopterygota</taxon>
        <taxon>Lepidoptera</taxon>
        <taxon>Glossata</taxon>
        <taxon>Ditrysia</taxon>
        <taxon>Tineoidea</taxon>
        <taxon>Psychidae</taxon>
        <taxon>Oiketicinae</taxon>
        <taxon>Eumeta</taxon>
    </lineage>
</organism>
<keyword evidence="4" id="KW-1185">Reference proteome</keyword>
<accession>A0A4C1STA5</accession>
<reference evidence="3 4" key="1">
    <citation type="journal article" date="2019" name="Commun. Biol.">
        <title>The bagworm genome reveals a unique fibroin gene that provides high tensile strength.</title>
        <authorList>
            <person name="Kono N."/>
            <person name="Nakamura H."/>
            <person name="Ohtoshi R."/>
            <person name="Tomita M."/>
            <person name="Numata K."/>
            <person name="Arakawa K."/>
        </authorList>
    </citation>
    <scope>NUCLEOTIDE SEQUENCE [LARGE SCALE GENOMIC DNA]</scope>
</reference>
<evidence type="ECO:0000256" key="1">
    <source>
        <dbReference type="SAM" id="MobiDB-lite"/>
    </source>
</evidence>
<dbReference type="AlphaFoldDB" id="A0A4C1STA5"/>
<evidence type="ECO:0000313" key="4">
    <source>
        <dbReference type="Proteomes" id="UP000299102"/>
    </source>
</evidence>
<name>A0A4C1STA5_EUMVA</name>
<keyword evidence="2" id="KW-0812">Transmembrane</keyword>
<feature type="region of interest" description="Disordered" evidence="1">
    <location>
        <begin position="88"/>
        <end position="108"/>
    </location>
</feature>